<geneLocation type="plasmid" evidence="7 8">
    <name>unnamed1</name>
</geneLocation>
<feature type="transmembrane region" description="Helical" evidence="5">
    <location>
        <begin position="126"/>
        <end position="148"/>
    </location>
</feature>
<gene>
    <name evidence="7" type="ORF">DEW08_21930</name>
</gene>
<protein>
    <recommendedName>
        <fullName evidence="6">ABC transmembrane type-1 domain-containing protein</fullName>
    </recommendedName>
</protein>
<dbReference type="EMBL" id="CP029356">
    <property type="protein sequence ID" value="AWK88749.1"/>
    <property type="molecule type" value="Genomic_DNA"/>
</dbReference>
<keyword evidence="8" id="KW-1185">Reference proteome</keyword>
<feature type="transmembrane region" description="Helical" evidence="5">
    <location>
        <begin position="273"/>
        <end position="295"/>
    </location>
</feature>
<accession>A0A2S2CWA1</accession>
<evidence type="ECO:0000259" key="6">
    <source>
        <dbReference type="PROSITE" id="PS50929"/>
    </source>
</evidence>
<dbReference type="PROSITE" id="PS50929">
    <property type="entry name" value="ABC_TM1F"/>
    <property type="match status" value="1"/>
</dbReference>
<dbReference type="KEGG" id="azz:DEW08_21930"/>
<keyword evidence="2 5" id="KW-0812">Transmembrane</keyword>
<dbReference type="RefSeq" id="WP_109331353.1">
    <property type="nucleotide sequence ID" value="NZ_CP029356.1"/>
</dbReference>
<comment type="subcellular location">
    <subcellularLocation>
        <location evidence="1">Cell membrane</location>
        <topology evidence="1">Multi-pass membrane protein</topology>
    </subcellularLocation>
</comment>
<dbReference type="InterPro" id="IPR011527">
    <property type="entry name" value="ABC1_TM_dom"/>
</dbReference>
<dbReference type="GO" id="GO:0005886">
    <property type="term" value="C:plasma membrane"/>
    <property type="evidence" value="ECO:0007669"/>
    <property type="project" value="UniProtKB-SubCell"/>
</dbReference>
<dbReference type="GO" id="GO:0140359">
    <property type="term" value="F:ABC-type transporter activity"/>
    <property type="evidence" value="ECO:0007669"/>
    <property type="project" value="InterPro"/>
</dbReference>
<name>A0A2S2CWA1_9PROT</name>
<feature type="transmembrane region" description="Helical" evidence="5">
    <location>
        <begin position="154"/>
        <end position="178"/>
    </location>
</feature>
<evidence type="ECO:0000256" key="3">
    <source>
        <dbReference type="ARBA" id="ARBA00022989"/>
    </source>
</evidence>
<dbReference type="GO" id="GO:0005524">
    <property type="term" value="F:ATP binding"/>
    <property type="evidence" value="ECO:0007669"/>
    <property type="project" value="InterPro"/>
</dbReference>
<dbReference type="SUPFAM" id="SSF90123">
    <property type="entry name" value="ABC transporter transmembrane region"/>
    <property type="match status" value="1"/>
</dbReference>
<evidence type="ECO:0000313" key="7">
    <source>
        <dbReference type="EMBL" id="AWK88749.1"/>
    </source>
</evidence>
<keyword evidence="3 5" id="KW-1133">Transmembrane helix</keyword>
<evidence type="ECO:0000256" key="1">
    <source>
        <dbReference type="ARBA" id="ARBA00004651"/>
    </source>
</evidence>
<organism evidence="7 8">
    <name type="scientific">Azospirillum thermophilum</name>
    <dbReference type="NCBI Taxonomy" id="2202148"/>
    <lineage>
        <taxon>Bacteria</taxon>
        <taxon>Pseudomonadati</taxon>
        <taxon>Pseudomonadota</taxon>
        <taxon>Alphaproteobacteria</taxon>
        <taxon>Rhodospirillales</taxon>
        <taxon>Azospirillaceae</taxon>
        <taxon>Azospirillum</taxon>
    </lineage>
</organism>
<proteinExistence type="predicted"/>
<dbReference type="AlphaFoldDB" id="A0A2S2CWA1"/>
<dbReference type="Gene3D" id="1.20.1560.10">
    <property type="entry name" value="ABC transporter type 1, transmembrane domain"/>
    <property type="match status" value="1"/>
</dbReference>
<keyword evidence="4 5" id="KW-0472">Membrane</keyword>
<feature type="transmembrane region" description="Helical" evidence="5">
    <location>
        <begin position="249"/>
        <end position="267"/>
    </location>
</feature>
<evidence type="ECO:0000256" key="2">
    <source>
        <dbReference type="ARBA" id="ARBA00022692"/>
    </source>
</evidence>
<evidence type="ECO:0000313" key="8">
    <source>
        <dbReference type="Proteomes" id="UP000245629"/>
    </source>
</evidence>
<feature type="domain" description="ABC transmembrane type-1" evidence="6">
    <location>
        <begin position="128"/>
        <end position="303"/>
    </location>
</feature>
<dbReference type="InterPro" id="IPR036640">
    <property type="entry name" value="ABC1_TM_sf"/>
</dbReference>
<dbReference type="OrthoDB" id="9820279at2"/>
<evidence type="ECO:0000256" key="4">
    <source>
        <dbReference type="ARBA" id="ARBA00023136"/>
    </source>
</evidence>
<dbReference type="Proteomes" id="UP000245629">
    <property type="component" value="Plasmid unnamed1"/>
</dbReference>
<sequence length="350" mass="38708">MLTTVRRVMSLFRPFWRQLALIALLMMLQKAGDLLVPLFGGRVIDAMAQRQTLDAIYAMTATAFLFWVCHGNVLPYLTGRVDLARFQYDGPRHLGVSVLHRVLRPRLSPEGRDTAMQQAVIERGELVLMQFVNAVVRVAIPVILPGLVTLGLLLWWYPLIGLIAIVGGTLDILATVYLNKVLRPLYTRLQELDYERQRVHTHVFRNLLGLIVESKERQAVADYDERYAAFAGFGALTGRRFLAFNFGRGLIVNVTNLCSWGVGAWYVDSGVYSLGYFLASLSWSTYLMNCVGAGIELQRQWMETIPAIKAFFAELDAYGPPDDEAAAGGAAAGAEDAVPCPVPALAVAAE</sequence>
<keyword evidence="7" id="KW-0614">Plasmid</keyword>
<evidence type="ECO:0000256" key="5">
    <source>
        <dbReference type="SAM" id="Phobius"/>
    </source>
</evidence>
<feature type="transmembrane region" description="Helical" evidence="5">
    <location>
        <begin position="55"/>
        <end position="77"/>
    </location>
</feature>
<reference evidence="8" key="1">
    <citation type="submission" date="2018-05" db="EMBL/GenBank/DDBJ databases">
        <title>Azospirillum thermophila sp. nov., a novel isolated from hot spring.</title>
        <authorList>
            <person name="Zhao Z."/>
        </authorList>
    </citation>
    <scope>NUCLEOTIDE SEQUENCE [LARGE SCALE GENOMIC DNA]</scope>
    <source>
        <strain evidence="8">CFH 70021</strain>
        <plasmid evidence="8">unnamed1</plasmid>
    </source>
</reference>